<proteinExistence type="predicted"/>
<organism evidence="1 2">
    <name type="scientific">Adiantum capillus-veneris</name>
    <name type="common">Maidenhair fern</name>
    <dbReference type="NCBI Taxonomy" id="13818"/>
    <lineage>
        <taxon>Eukaryota</taxon>
        <taxon>Viridiplantae</taxon>
        <taxon>Streptophyta</taxon>
        <taxon>Embryophyta</taxon>
        <taxon>Tracheophyta</taxon>
        <taxon>Polypodiopsida</taxon>
        <taxon>Polypodiidae</taxon>
        <taxon>Polypodiales</taxon>
        <taxon>Pteridineae</taxon>
        <taxon>Pteridaceae</taxon>
        <taxon>Vittarioideae</taxon>
        <taxon>Adiantum</taxon>
    </lineage>
</organism>
<comment type="caution">
    <text evidence="1">The sequence shown here is derived from an EMBL/GenBank/DDBJ whole genome shotgun (WGS) entry which is preliminary data.</text>
</comment>
<accession>A0A9D4UZ56</accession>
<gene>
    <name evidence="1" type="ORF">GOP47_0008743</name>
</gene>
<dbReference type="Proteomes" id="UP000886520">
    <property type="component" value="Chromosome 8"/>
</dbReference>
<dbReference type="AlphaFoldDB" id="A0A9D4UZ56"/>
<evidence type="ECO:0000313" key="1">
    <source>
        <dbReference type="EMBL" id="KAI5076678.1"/>
    </source>
</evidence>
<sequence length="169" mass="18365">MLLGTPSAPQISLPLCHSSGHCTHFISIHDSTYGDNSGISSFSIPMSLASSSQVQKGSIASENGSFFNKYLLHEEELSGSAENVGNLDEGQRCASFLHGRIYPMSCNALLPFLQDCTRKNDLEGGRLVYSLLQVVELDSAAILEDYLIRLFGCCGSLEEAETWRRSNGP</sequence>
<reference evidence="1" key="1">
    <citation type="submission" date="2021-01" db="EMBL/GenBank/DDBJ databases">
        <title>Adiantum capillus-veneris genome.</title>
        <authorList>
            <person name="Fang Y."/>
            <person name="Liao Q."/>
        </authorList>
    </citation>
    <scope>NUCLEOTIDE SEQUENCE</scope>
    <source>
        <strain evidence="1">H3</strain>
        <tissue evidence="1">Leaf</tissue>
    </source>
</reference>
<keyword evidence="2" id="KW-1185">Reference proteome</keyword>
<name>A0A9D4UZ56_ADICA</name>
<evidence type="ECO:0000313" key="2">
    <source>
        <dbReference type="Proteomes" id="UP000886520"/>
    </source>
</evidence>
<dbReference type="EMBL" id="JABFUD020000008">
    <property type="protein sequence ID" value="KAI5076678.1"/>
    <property type="molecule type" value="Genomic_DNA"/>
</dbReference>
<protein>
    <submittedName>
        <fullName evidence="1">Uncharacterized protein</fullName>
    </submittedName>
</protein>